<protein>
    <submittedName>
        <fullName evidence="2">Uncharacterized protein</fullName>
    </submittedName>
</protein>
<dbReference type="OrthoDB" id="754232at2759"/>
<dbReference type="Proteomes" id="UP000245207">
    <property type="component" value="Unassembled WGS sequence"/>
</dbReference>
<evidence type="ECO:0000313" key="3">
    <source>
        <dbReference type="Proteomes" id="UP000245207"/>
    </source>
</evidence>
<dbReference type="InterPro" id="IPR036758">
    <property type="entry name" value="At5g01610-like"/>
</dbReference>
<sequence length="235" mass="26369">MNHNNYLLLLITIITCIITPSSQSQTPNTIYTLLTNNALPTGLFPTGITNFTTTHDQPNQTHFTAYLNSSCSTKFETSVKFSLEISGVVRYGEIVNLTGVVTQDLFLWFPVKGIHVDVPSSGVIYFDVGVVWKRFAVSLFEYPREFIFVIISTNVDNWQCWPTRSIPEGNMLKVSSYTGKCDYYTSRTSFVLTQLLVHGMTHSCNHACHGLGSLRENPKPPQLGYPLIVFVSLED</sequence>
<dbReference type="InterPro" id="IPR007493">
    <property type="entry name" value="DUF538"/>
</dbReference>
<dbReference type="Pfam" id="PF04398">
    <property type="entry name" value="DUF538"/>
    <property type="match status" value="1"/>
</dbReference>
<dbReference type="SUPFAM" id="SSF141562">
    <property type="entry name" value="At5g01610-like"/>
    <property type="match status" value="1"/>
</dbReference>
<keyword evidence="3" id="KW-1185">Reference proteome</keyword>
<feature type="chain" id="PRO_5015762820" evidence="1">
    <location>
        <begin position="25"/>
        <end position="235"/>
    </location>
</feature>
<comment type="caution">
    <text evidence="2">The sequence shown here is derived from an EMBL/GenBank/DDBJ whole genome shotgun (WGS) entry which is preliminary data.</text>
</comment>
<evidence type="ECO:0000256" key="1">
    <source>
        <dbReference type="SAM" id="SignalP"/>
    </source>
</evidence>
<gene>
    <name evidence="2" type="ORF">CTI12_AA255400</name>
</gene>
<dbReference type="STRING" id="35608.A0A2U1NKW8"/>
<feature type="signal peptide" evidence="1">
    <location>
        <begin position="1"/>
        <end position="24"/>
    </location>
</feature>
<reference evidence="2 3" key="1">
    <citation type="journal article" date="2018" name="Mol. Plant">
        <title>The genome of Artemisia annua provides insight into the evolution of Asteraceae family and artemisinin biosynthesis.</title>
        <authorList>
            <person name="Shen Q."/>
            <person name="Zhang L."/>
            <person name="Liao Z."/>
            <person name="Wang S."/>
            <person name="Yan T."/>
            <person name="Shi P."/>
            <person name="Liu M."/>
            <person name="Fu X."/>
            <person name="Pan Q."/>
            <person name="Wang Y."/>
            <person name="Lv Z."/>
            <person name="Lu X."/>
            <person name="Zhang F."/>
            <person name="Jiang W."/>
            <person name="Ma Y."/>
            <person name="Chen M."/>
            <person name="Hao X."/>
            <person name="Li L."/>
            <person name="Tang Y."/>
            <person name="Lv G."/>
            <person name="Zhou Y."/>
            <person name="Sun X."/>
            <person name="Brodelius P.E."/>
            <person name="Rose J.K.C."/>
            <person name="Tang K."/>
        </authorList>
    </citation>
    <scope>NUCLEOTIDE SEQUENCE [LARGE SCALE GENOMIC DNA]</scope>
    <source>
        <strain evidence="3">cv. Huhao1</strain>
        <tissue evidence="2">Leaf</tissue>
    </source>
</reference>
<proteinExistence type="predicted"/>
<dbReference type="AlphaFoldDB" id="A0A2U1NKW8"/>
<keyword evidence="1" id="KW-0732">Signal</keyword>
<dbReference type="Gene3D" id="2.30.240.10">
    <property type="entry name" value="At5g01610-like"/>
    <property type="match status" value="1"/>
</dbReference>
<organism evidence="2 3">
    <name type="scientific">Artemisia annua</name>
    <name type="common">Sweet wormwood</name>
    <dbReference type="NCBI Taxonomy" id="35608"/>
    <lineage>
        <taxon>Eukaryota</taxon>
        <taxon>Viridiplantae</taxon>
        <taxon>Streptophyta</taxon>
        <taxon>Embryophyta</taxon>
        <taxon>Tracheophyta</taxon>
        <taxon>Spermatophyta</taxon>
        <taxon>Magnoliopsida</taxon>
        <taxon>eudicotyledons</taxon>
        <taxon>Gunneridae</taxon>
        <taxon>Pentapetalae</taxon>
        <taxon>asterids</taxon>
        <taxon>campanulids</taxon>
        <taxon>Asterales</taxon>
        <taxon>Asteraceae</taxon>
        <taxon>Asteroideae</taxon>
        <taxon>Anthemideae</taxon>
        <taxon>Artemisiinae</taxon>
        <taxon>Artemisia</taxon>
    </lineage>
</organism>
<dbReference type="EMBL" id="PKPP01002612">
    <property type="protein sequence ID" value="PWA74153.1"/>
    <property type="molecule type" value="Genomic_DNA"/>
</dbReference>
<dbReference type="PANTHER" id="PTHR31676:SF124">
    <property type="entry name" value="LEGUME LECTIN DOMAIN-CONTAINING PROTEIN"/>
    <property type="match status" value="1"/>
</dbReference>
<dbReference type="PANTHER" id="PTHR31676">
    <property type="entry name" value="T31J12.3 PROTEIN-RELATED"/>
    <property type="match status" value="1"/>
</dbReference>
<accession>A0A2U1NKW8</accession>
<name>A0A2U1NKW8_ARTAN</name>
<evidence type="ECO:0000313" key="2">
    <source>
        <dbReference type="EMBL" id="PWA74153.1"/>
    </source>
</evidence>